<keyword evidence="3" id="KW-0472">Membrane</keyword>
<evidence type="ECO:0000313" key="6">
    <source>
        <dbReference type="Proteomes" id="UP000051638"/>
    </source>
</evidence>
<accession>A0A0R2D5D0</accession>
<dbReference type="Pfam" id="PF03358">
    <property type="entry name" value="FMN_red"/>
    <property type="match status" value="1"/>
</dbReference>
<dbReference type="AlphaFoldDB" id="A0A0R2D5D0"/>
<reference evidence="5 6" key="1">
    <citation type="journal article" date="2015" name="Genome Announc.">
        <title>Expanding the biotechnology potential of lactobacilli through comparative genomics of 213 strains and associated genera.</title>
        <authorList>
            <person name="Sun Z."/>
            <person name="Harris H.M."/>
            <person name="McCann A."/>
            <person name="Guo C."/>
            <person name="Argimon S."/>
            <person name="Zhang W."/>
            <person name="Yang X."/>
            <person name="Jeffery I.B."/>
            <person name="Cooney J.C."/>
            <person name="Kagawa T.F."/>
            <person name="Liu W."/>
            <person name="Song Y."/>
            <person name="Salvetti E."/>
            <person name="Wrobel A."/>
            <person name="Rasinkangas P."/>
            <person name="Parkhill J."/>
            <person name="Rea M.C."/>
            <person name="O'Sullivan O."/>
            <person name="Ritari J."/>
            <person name="Douillard F.P."/>
            <person name="Paul Ross R."/>
            <person name="Yang R."/>
            <person name="Briner A.E."/>
            <person name="Felis G.E."/>
            <person name="de Vos W.M."/>
            <person name="Barrangou R."/>
            <person name="Klaenhammer T.R."/>
            <person name="Caufield P.W."/>
            <person name="Cui Y."/>
            <person name="Zhang H."/>
            <person name="O'Toole P.W."/>
        </authorList>
    </citation>
    <scope>NUCLEOTIDE SEQUENCE [LARGE SCALE GENOMIC DNA]</scope>
    <source>
        <strain evidence="5 6">DSM 20253</strain>
    </source>
</reference>
<feature type="transmembrane region" description="Helical" evidence="3">
    <location>
        <begin position="193"/>
        <end position="218"/>
    </location>
</feature>
<dbReference type="OrthoDB" id="9805976at2"/>
<evidence type="ECO:0000259" key="4">
    <source>
        <dbReference type="Pfam" id="PF03358"/>
    </source>
</evidence>
<dbReference type="GO" id="GO:0016491">
    <property type="term" value="F:oxidoreductase activity"/>
    <property type="evidence" value="ECO:0007669"/>
    <property type="project" value="InterPro"/>
</dbReference>
<dbReference type="PANTHER" id="PTHR43278:SF1">
    <property type="entry name" value="IRON-SULFUR FLAVOPROTEIN MJ1083"/>
    <property type="match status" value="1"/>
</dbReference>
<dbReference type="PANTHER" id="PTHR43278">
    <property type="entry name" value="NAD(P)H-DEPENDENT FMN-CONTAINING OXIDOREDUCTASE YWQN-RELATED"/>
    <property type="match status" value="1"/>
</dbReference>
<evidence type="ECO:0000256" key="2">
    <source>
        <dbReference type="ARBA" id="ARBA00022643"/>
    </source>
</evidence>
<keyword evidence="3" id="KW-0812">Transmembrane</keyword>
<evidence type="ECO:0000256" key="1">
    <source>
        <dbReference type="ARBA" id="ARBA00022630"/>
    </source>
</evidence>
<dbReference type="InterPro" id="IPR005025">
    <property type="entry name" value="FMN_Rdtase-like_dom"/>
</dbReference>
<dbReference type="EMBL" id="AYYI01000068">
    <property type="protein sequence ID" value="KRM95436.1"/>
    <property type="molecule type" value="Genomic_DNA"/>
</dbReference>
<sequence>MKVLGILGAHRKDGITAQYLAAVVKGLPESVSYQQLDLADYTITPDTGQPNPTLDHLEQLLQENDFWIIAAPTYWGGLSGITKNFFDCMRPRMVRMTKAGDTLPTQFKHKHYLTITTCYLSSLENFFVGITDGTFRTVDRVLTGAGLIKVTEIVGSNTWREHQPNPKKLAQCQRWGRKIAQKPKKDDDTVKRYLLLFGMIAVMALVTMGIQQLLFGVFIKGQFWLTYITFVVIFYVLLACLLHFFTFVRHRRR</sequence>
<dbReference type="Proteomes" id="UP000051638">
    <property type="component" value="Unassembled WGS sequence"/>
</dbReference>
<dbReference type="STRING" id="1423796.FC24_GL002110"/>
<keyword evidence="2" id="KW-0288">FMN</keyword>
<dbReference type="PATRIC" id="fig|1423796.3.peg.2139"/>
<gene>
    <name evidence="5" type="ORF">FC24_GL002110</name>
</gene>
<dbReference type="InterPro" id="IPR051796">
    <property type="entry name" value="ISF_SsuE-like"/>
</dbReference>
<feature type="domain" description="NADPH-dependent FMN reductase-like" evidence="4">
    <location>
        <begin position="1"/>
        <end position="91"/>
    </location>
</feature>
<dbReference type="Gene3D" id="3.40.50.360">
    <property type="match status" value="1"/>
</dbReference>
<comment type="caution">
    <text evidence="5">The sequence shown here is derived from an EMBL/GenBank/DDBJ whole genome shotgun (WGS) entry which is preliminary data.</text>
</comment>
<dbReference type="SUPFAM" id="SSF52218">
    <property type="entry name" value="Flavoproteins"/>
    <property type="match status" value="1"/>
</dbReference>
<keyword evidence="3" id="KW-1133">Transmembrane helix</keyword>
<keyword evidence="1" id="KW-0285">Flavoprotein</keyword>
<evidence type="ECO:0000256" key="3">
    <source>
        <dbReference type="SAM" id="Phobius"/>
    </source>
</evidence>
<feature type="transmembrane region" description="Helical" evidence="3">
    <location>
        <begin position="224"/>
        <end position="248"/>
    </location>
</feature>
<keyword evidence="6" id="KW-1185">Reference proteome</keyword>
<organism evidence="5 6">
    <name type="scientific">Loigolactobacillus rennini DSM 20253</name>
    <dbReference type="NCBI Taxonomy" id="1423796"/>
    <lineage>
        <taxon>Bacteria</taxon>
        <taxon>Bacillati</taxon>
        <taxon>Bacillota</taxon>
        <taxon>Bacilli</taxon>
        <taxon>Lactobacillales</taxon>
        <taxon>Lactobacillaceae</taxon>
        <taxon>Loigolactobacillus</taxon>
    </lineage>
</organism>
<protein>
    <submittedName>
        <fullName evidence="5">Flavoprotein</fullName>
    </submittedName>
</protein>
<dbReference type="InterPro" id="IPR029039">
    <property type="entry name" value="Flavoprotein-like_sf"/>
</dbReference>
<name>A0A0R2D5D0_9LACO</name>
<proteinExistence type="predicted"/>
<dbReference type="RefSeq" id="WP_057874443.1">
    <property type="nucleotide sequence ID" value="NZ_AYYI01000068.1"/>
</dbReference>
<evidence type="ECO:0000313" key="5">
    <source>
        <dbReference type="EMBL" id="KRM95436.1"/>
    </source>
</evidence>